<name>A0A8R1DJ01_CAEJA</name>
<protein>
    <submittedName>
        <fullName evidence="2">Uncharacterized protein</fullName>
    </submittedName>
</protein>
<evidence type="ECO:0000256" key="1">
    <source>
        <dbReference type="SAM" id="MobiDB-lite"/>
    </source>
</evidence>
<proteinExistence type="predicted"/>
<evidence type="ECO:0000313" key="3">
    <source>
        <dbReference type="Proteomes" id="UP000005237"/>
    </source>
</evidence>
<dbReference type="EnsemblMetazoa" id="CJA03038.1">
    <property type="protein sequence ID" value="CJA03038.1"/>
    <property type="gene ID" value="WBGene00122242"/>
</dbReference>
<reference evidence="2" key="2">
    <citation type="submission" date="2022-06" db="UniProtKB">
        <authorList>
            <consortium name="EnsemblMetazoa"/>
        </authorList>
    </citation>
    <scope>IDENTIFICATION</scope>
    <source>
        <strain evidence="2">DF5081</strain>
    </source>
</reference>
<keyword evidence="3" id="KW-1185">Reference proteome</keyword>
<dbReference type="Proteomes" id="UP000005237">
    <property type="component" value="Unassembled WGS sequence"/>
</dbReference>
<sequence length="414" mass="47690">MLPSSDKLNSSFRGKPYTENYQRPSAFRRIKSKIRPNPTKEEDSFWQRRQKPFVPAGMFAQAKRSSNYNYSASSTSNCDDEDVEHELPQKMAEFPARNVKFMGGWDFSDIYDSKQKPLIPDLKTLNSEEEKEDSKMVLKEPEKSQKKEYPNWPWLRDINSDEFANKTPKKAEKLVENPHFESSILRYSARLDKTLENFPKLPLQNNTDTMLGTLEKAVVTLALSQKDADPRPQSVPVYDMLLERSDWLMYREEINDEEDYLPTDPFFSTDVISSDFEEYEQELESNTIPTYLKSEITPSAQSSRQDFLQDKNTLCQMESQEDFFAGSSAGANETNKTLKLKRKVLDKDDKFIGKAPSPARKISKLMDFNEDWKDFPSETAPCTSSDYSPFDYSLFSQSTAPSTSSAAPSKYSFF</sequence>
<organism evidence="2 3">
    <name type="scientific">Caenorhabditis japonica</name>
    <dbReference type="NCBI Taxonomy" id="281687"/>
    <lineage>
        <taxon>Eukaryota</taxon>
        <taxon>Metazoa</taxon>
        <taxon>Ecdysozoa</taxon>
        <taxon>Nematoda</taxon>
        <taxon>Chromadorea</taxon>
        <taxon>Rhabditida</taxon>
        <taxon>Rhabditina</taxon>
        <taxon>Rhabditomorpha</taxon>
        <taxon>Rhabditoidea</taxon>
        <taxon>Rhabditidae</taxon>
        <taxon>Peloderinae</taxon>
        <taxon>Caenorhabditis</taxon>
    </lineage>
</organism>
<evidence type="ECO:0000313" key="2">
    <source>
        <dbReference type="EnsemblMetazoa" id="CJA03038.1"/>
    </source>
</evidence>
<feature type="compositionally biased region" description="Polar residues" evidence="1">
    <location>
        <begin position="1"/>
        <end position="12"/>
    </location>
</feature>
<feature type="region of interest" description="Disordered" evidence="1">
    <location>
        <begin position="1"/>
        <end position="49"/>
    </location>
</feature>
<reference evidence="3" key="1">
    <citation type="submission" date="2010-08" db="EMBL/GenBank/DDBJ databases">
        <authorList>
            <consortium name="Caenorhabditis japonica Sequencing Consortium"/>
            <person name="Wilson R.K."/>
        </authorList>
    </citation>
    <scope>NUCLEOTIDE SEQUENCE [LARGE SCALE GENOMIC DNA]</scope>
    <source>
        <strain evidence="3">DF5081</strain>
    </source>
</reference>
<dbReference type="AlphaFoldDB" id="A0A8R1DJ01"/>
<accession>A0A8R1DJ01</accession>